<dbReference type="EMBL" id="BAABHJ010000001">
    <property type="protein sequence ID" value="GAA4600906.1"/>
    <property type="molecule type" value="Genomic_DNA"/>
</dbReference>
<keyword evidence="3" id="KW-1185">Reference proteome</keyword>
<comment type="caution">
    <text evidence="2">The sequence shown here is derived from an EMBL/GenBank/DDBJ whole genome shotgun (WGS) entry which is preliminary data.</text>
</comment>
<evidence type="ECO:0000313" key="3">
    <source>
        <dbReference type="Proteomes" id="UP001500212"/>
    </source>
</evidence>
<dbReference type="Pfam" id="PF13700">
    <property type="entry name" value="DUF4158"/>
    <property type="match status" value="1"/>
</dbReference>
<sequence>MRKQWDPDELIEAWTLVEADWELVGNKTGATRLGFSLILKFYEIEDRFPAYAEEVPTAAVEYVASQVKVDTALFAKYSWRGRTIKYHRAQIRKAYGTPPPSEADEERWAQWLADEVCPVEIDRGRLAEAVRQRCRSEHVEPPTDGQLERAAASRTCWANPGCWRS</sequence>
<reference evidence="3" key="1">
    <citation type="journal article" date="2019" name="Int. J. Syst. Evol. Microbiol.">
        <title>The Global Catalogue of Microorganisms (GCM) 10K type strain sequencing project: providing services to taxonomists for standard genome sequencing and annotation.</title>
        <authorList>
            <consortium name="The Broad Institute Genomics Platform"/>
            <consortium name="The Broad Institute Genome Sequencing Center for Infectious Disease"/>
            <person name="Wu L."/>
            <person name="Ma J."/>
        </authorList>
    </citation>
    <scope>NUCLEOTIDE SEQUENCE [LARGE SCALE GENOMIC DNA]</scope>
    <source>
        <strain evidence="3">JCM 17938</strain>
    </source>
</reference>
<evidence type="ECO:0000313" key="2">
    <source>
        <dbReference type="EMBL" id="GAA4600906.1"/>
    </source>
</evidence>
<feature type="domain" description="DUF4158" evidence="1">
    <location>
        <begin position="4"/>
        <end position="152"/>
    </location>
</feature>
<accession>A0ABP8TCQ4</accession>
<protein>
    <recommendedName>
        <fullName evidence="1">DUF4158 domain-containing protein</fullName>
    </recommendedName>
</protein>
<proteinExistence type="predicted"/>
<organism evidence="2 3">
    <name type="scientific">Actinoallomurus liliacearum</name>
    <dbReference type="NCBI Taxonomy" id="1080073"/>
    <lineage>
        <taxon>Bacteria</taxon>
        <taxon>Bacillati</taxon>
        <taxon>Actinomycetota</taxon>
        <taxon>Actinomycetes</taxon>
        <taxon>Streptosporangiales</taxon>
        <taxon>Thermomonosporaceae</taxon>
        <taxon>Actinoallomurus</taxon>
    </lineage>
</organism>
<dbReference type="InterPro" id="IPR025296">
    <property type="entry name" value="DUF4158"/>
</dbReference>
<dbReference type="Proteomes" id="UP001500212">
    <property type="component" value="Unassembled WGS sequence"/>
</dbReference>
<name>A0ABP8TCQ4_9ACTN</name>
<gene>
    <name evidence="2" type="ORF">GCM10023195_01610</name>
</gene>
<evidence type="ECO:0000259" key="1">
    <source>
        <dbReference type="Pfam" id="PF13700"/>
    </source>
</evidence>
<dbReference type="RefSeq" id="WP_345346482.1">
    <property type="nucleotide sequence ID" value="NZ_BAABHJ010000001.1"/>
</dbReference>